<feature type="region of interest" description="Disordered" evidence="13">
    <location>
        <begin position="257"/>
        <end position="343"/>
    </location>
</feature>
<protein>
    <recommendedName>
        <fullName evidence="14">THAP-type domain-containing protein</fullName>
    </recommendedName>
</protein>
<keyword evidence="5" id="KW-0862">Zinc</keyword>
<dbReference type="GO" id="GO:0043565">
    <property type="term" value="F:sequence-specific DNA binding"/>
    <property type="evidence" value="ECO:0007669"/>
    <property type="project" value="InterPro"/>
</dbReference>
<keyword evidence="4 12" id="KW-0863">Zinc-finger</keyword>
<evidence type="ECO:0000256" key="10">
    <source>
        <dbReference type="ARBA" id="ARBA00023242"/>
    </source>
</evidence>
<dbReference type="PANTHER" id="PTHR46600">
    <property type="entry name" value="THAP DOMAIN-CONTAINING"/>
    <property type="match status" value="1"/>
</dbReference>
<evidence type="ECO:0000256" key="9">
    <source>
        <dbReference type="ARBA" id="ARBA00023163"/>
    </source>
</evidence>
<keyword evidence="8 12" id="KW-0238">DNA-binding</keyword>
<dbReference type="PANTHER" id="PTHR46600:SF1">
    <property type="entry name" value="THAP DOMAIN-CONTAINING PROTEIN 1"/>
    <property type="match status" value="1"/>
</dbReference>
<comment type="caution">
    <text evidence="15">The sequence shown here is derived from an EMBL/GenBank/DDBJ whole genome shotgun (WGS) entry which is preliminary data.</text>
</comment>
<sequence>FGRSCLAFHNQSVYVNSFTMDEVVVVETEIRKGMLSSESLSSESVNGDRGDNDILFVGSQDLNCQVDLGSNITKCCVPNCVTSKISNISSSQISFVTFPKDPSRFTEWIRAIGRPDLLSYLGKKEATNLLICSKHFPRNMWVNSNTRLKRLHKSAVPEKSYDDDIDIISITPLSEKTSSARKTGIKVKKVTSLLTDSALRAALTSPVKNTSPTINMPDISPSIVDSPMEFKGRKLPLILPRPKSLIVSNNTPAILKHSKPISRTPKTPVSLPRTPKTPVSIPRTPKNPISLSRTPKSPISKSTEMEKLSLRESQPKGRVRQEYGFHFKSESPLRRHHCQREGE</sequence>
<dbReference type="GO" id="GO:0008270">
    <property type="term" value="F:zinc ion binding"/>
    <property type="evidence" value="ECO:0007669"/>
    <property type="project" value="UniProtKB-KW"/>
</dbReference>
<keyword evidence="6" id="KW-0805">Transcription regulation</keyword>
<feature type="non-terminal residue" evidence="15">
    <location>
        <position position="1"/>
    </location>
</feature>
<keyword evidence="10" id="KW-0539">Nucleus</keyword>
<dbReference type="PROSITE" id="PS50950">
    <property type="entry name" value="ZF_THAP"/>
    <property type="match status" value="1"/>
</dbReference>
<keyword evidence="3" id="KW-0479">Metal-binding</keyword>
<comment type="subcellular location">
    <subcellularLocation>
        <location evidence="1">Nucleus</location>
        <location evidence="1">Nucleoplasm</location>
    </subcellularLocation>
</comment>
<feature type="domain" description="THAP-type" evidence="14">
    <location>
        <begin position="68"/>
        <end position="160"/>
    </location>
</feature>
<dbReference type="InterPro" id="IPR038441">
    <property type="entry name" value="THAP_Znf_sf"/>
</dbReference>
<name>A0A5N5T7W2_9CRUS</name>
<keyword evidence="16" id="KW-1185">Reference proteome</keyword>
<evidence type="ECO:0000313" key="15">
    <source>
        <dbReference type="EMBL" id="KAB7502743.1"/>
    </source>
</evidence>
<evidence type="ECO:0000256" key="7">
    <source>
        <dbReference type="ARBA" id="ARBA00023054"/>
    </source>
</evidence>
<comment type="similarity">
    <text evidence="2">Belongs to the THAP1 family.</text>
</comment>
<dbReference type="GO" id="GO:0005654">
    <property type="term" value="C:nucleoplasm"/>
    <property type="evidence" value="ECO:0007669"/>
    <property type="project" value="UniProtKB-SubCell"/>
</dbReference>
<keyword evidence="9" id="KW-0804">Transcription</keyword>
<evidence type="ECO:0000256" key="4">
    <source>
        <dbReference type="ARBA" id="ARBA00022771"/>
    </source>
</evidence>
<accession>A0A5N5T7W2</accession>
<evidence type="ECO:0000259" key="14">
    <source>
        <dbReference type="PROSITE" id="PS50950"/>
    </source>
</evidence>
<evidence type="ECO:0000256" key="2">
    <source>
        <dbReference type="ARBA" id="ARBA00006177"/>
    </source>
</evidence>
<evidence type="ECO:0000313" key="16">
    <source>
        <dbReference type="Proteomes" id="UP000326759"/>
    </source>
</evidence>
<feature type="compositionally biased region" description="Polar residues" evidence="13">
    <location>
        <begin position="287"/>
        <end position="302"/>
    </location>
</feature>
<gene>
    <name evidence="15" type="ORF">Anas_04693</name>
</gene>
<keyword evidence="7" id="KW-0175">Coiled coil</keyword>
<evidence type="ECO:0000256" key="5">
    <source>
        <dbReference type="ARBA" id="ARBA00022833"/>
    </source>
</evidence>
<dbReference type="AlphaFoldDB" id="A0A5N5T7W2"/>
<dbReference type="Pfam" id="PF05485">
    <property type="entry name" value="THAP"/>
    <property type="match status" value="1"/>
</dbReference>
<dbReference type="OrthoDB" id="5982876at2759"/>
<organism evidence="15 16">
    <name type="scientific">Armadillidium nasatum</name>
    <dbReference type="NCBI Taxonomy" id="96803"/>
    <lineage>
        <taxon>Eukaryota</taxon>
        <taxon>Metazoa</taxon>
        <taxon>Ecdysozoa</taxon>
        <taxon>Arthropoda</taxon>
        <taxon>Crustacea</taxon>
        <taxon>Multicrustacea</taxon>
        <taxon>Malacostraca</taxon>
        <taxon>Eumalacostraca</taxon>
        <taxon>Peracarida</taxon>
        <taxon>Isopoda</taxon>
        <taxon>Oniscidea</taxon>
        <taxon>Crinocheta</taxon>
        <taxon>Armadillidiidae</taxon>
        <taxon>Armadillidium</taxon>
    </lineage>
</organism>
<dbReference type="Proteomes" id="UP000326759">
    <property type="component" value="Unassembled WGS sequence"/>
</dbReference>
<dbReference type="EMBL" id="SEYY01006830">
    <property type="protein sequence ID" value="KAB7502743.1"/>
    <property type="molecule type" value="Genomic_DNA"/>
</dbReference>
<dbReference type="SUPFAM" id="SSF57716">
    <property type="entry name" value="Glucocorticoid receptor-like (DNA-binding domain)"/>
    <property type="match status" value="1"/>
</dbReference>
<evidence type="ECO:0000256" key="3">
    <source>
        <dbReference type="ARBA" id="ARBA00022723"/>
    </source>
</evidence>
<reference evidence="15 16" key="1">
    <citation type="journal article" date="2019" name="PLoS Biol.">
        <title>Sex chromosomes control vertical transmission of feminizing Wolbachia symbionts in an isopod.</title>
        <authorList>
            <person name="Becking T."/>
            <person name="Chebbi M.A."/>
            <person name="Giraud I."/>
            <person name="Moumen B."/>
            <person name="Laverre T."/>
            <person name="Caubet Y."/>
            <person name="Peccoud J."/>
            <person name="Gilbert C."/>
            <person name="Cordaux R."/>
        </authorList>
    </citation>
    <scope>NUCLEOTIDE SEQUENCE [LARGE SCALE GENOMIC DNA]</scope>
    <source>
        <strain evidence="15">ANa2</strain>
        <tissue evidence="15">Whole body excluding digestive tract and cuticle</tissue>
    </source>
</reference>
<keyword evidence="11" id="KW-0131">Cell cycle</keyword>
<evidence type="ECO:0000256" key="11">
    <source>
        <dbReference type="ARBA" id="ARBA00023306"/>
    </source>
</evidence>
<feature type="compositionally biased region" description="Basic and acidic residues" evidence="13">
    <location>
        <begin position="303"/>
        <end position="343"/>
    </location>
</feature>
<dbReference type="InterPro" id="IPR006612">
    <property type="entry name" value="THAP_Znf"/>
</dbReference>
<dbReference type="SMART" id="SM00980">
    <property type="entry name" value="THAP"/>
    <property type="match status" value="1"/>
</dbReference>
<evidence type="ECO:0000256" key="8">
    <source>
        <dbReference type="ARBA" id="ARBA00023125"/>
    </source>
</evidence>
<proteinExistence type="inferred from homology"/>
<dbReference type="SMART" id="SM00692">
    <property type="entry name" value="DM3"/>
    <property type="match status" value="1"/>
</dbReference>
<evidence type="ECO:0000256" key="6">
    <source>
        <dbReference type="ARBA" id="ARBA00023015"/>
    </source>
</evidence>
<dbReference type="Gene3D" id="6.20.210.20">
    <property type="entry name" value="THAP domain"/>
    <property type="match status" value="1"/>
</dbReference>
<evidence type="ECO:0000256" key="13">
    <source>
        <dbReference type="SAM" id="MobiDB-lite"/>
    </source>
</evidence>
<dbReference type="InterPro" id="IPR026516">
    <property type="entry name" value="THAP1/10"/>
</dbReference>
<evidence type="ECO:0000256" key="12">
    <source>
        <dbReference type="PROSITE-ProRule" id="PRU00309"/>
    </source>
</evidence>
<evidence type="ECO:0000256" key="1">
    <source>
        <dbReference type="ARBA" id="ARBA00004642"/>
    </source>
</evidence>